<feature type="region of interest" description="Disordered" evidence="1">
    <location>
        <begin position="1"/>
        <end position="61"/>
    </location>
</feature>
<dbReference type="OMA" id="IRMYNAK"/>
<evidence type="ECO:0000256" key="1">
    <source>
        <dbReference type="SAM" id="MobiDB-lite"/>
    </source>
</evidence>
<keyword evidence="3" id="KW-1185">Reference proteome</keyword>
<sequence>MKFRLVEDKDVIETQEKEEHHSEETDVDSEEFFGLKTKYEESSEEEKDMWEDSDDEGSSTHWTVEKIEKRPGKVRKTNALCKNLLKYTTSHILTIRKGIVKVEVMDGNIYLLDKAGQLYMCSTDENNRISGHLCKIEIKKGSKEKNFKDFIVAPSGMIVALTKAFHSFSTVTPETGVIKEVNLYQYKDKGYSRIKKIQNGFVLISEKSLLIYNYNALLMERIEMSEKIEDVIEAGDYFLVLLESRLVKYCRKMKATILESEVLVNPQVLCIFNESVAVGGKGGVTIFQKGTFSIETELANLENVTALGYMQEMDILVFGDKNKANGIRMYNAKEKKMITTFPPSTGLGYIGGFIECGRALYFGAMERLYILNIPN</sequence>
<dbReference type="VEuPathDB" id="MicrosporidiaDB:NEQG_00718"/>
<feature type="compositionally biased region" description="Acidic residues" evidence="1">
    <location>
        <begin position="42"/>
        <end position="57"/>
    </location>
</feature>
<evidence type="ECO:0000313" key="2">
    <source>
        <dbReference type="EMBL" id="EIJ88899.1"/>
    </source>
</evidence>
<accession>I3EI52</accession>
<dbReference type="HOGENOM" id="CLU_744123_0_0_1"/>
<dbReference type="EMBL" id="GL870877">
    <property type="protein sequence ID" value="EIJ88899.1"/>
    <property type="molecule type" value="Genomic_DNA"/>
</dbReference>
<protein>
    <recommendedName>
        <fullName evidence="4">Cleavage/polyadenylation specificity factor A subunit C-terminal domain-containing protein</fullName>
    </recommendedName>
</protein>
<organism evidence="2 3">
    <name type="scientific">Nematocida parisii (strain ERTm3)</name>
    <name type="common">Nematode killer fungus</name>
    <dbReference type="NCBI Taxonomy" id="935791"/>
    <lineage>
        <taxon>Eukaryota</taxon>
        <taxon>Fungi</taxon>
        <taxon>Fungi incertae sedis</taxon>
        <taxon>Microsporidia</taxon>
        <taxon>Nematocida</taxon>
    </lineage>
</organism>
<dbReference type="InParanoid" id="I3EI52"/>
<proteinExistence type="predicted"/>
<evidence type="ECO:0000313" key="3">
    <source>
        <dbReference type="Proteomes" id="UP000002872"/>
    </source>
</evidence>
<evidence type="ECO:0008006" key="4">
    <source>
        <dbReference type="Google" id="ProtNLM"/>
    </source>
</evidence>
<dbReference type="OrthoDB" id="2187013at2759"/>
<gene>
    <name evidence="2" type="ORF">NEQG_00718</name>
</gene>
<reference evidence="2" key="1">
    <citation type="submission" date="2011-01" db="EMBL/GenBank/DDBJ databases">
        <title>The Genome Sequence of Nematocida parisii strain ERTm3.</title>
        <authorList>
            <consortium name="The Broad Institute Genome Sequencing Platform"/>
            <consortium name="The Broad Institute Genome Sequencing Center for Infectious Disease"/>
            <person name="Cuomo C."/>
            <person name="Troemel E."/>
            <person name="Young S.K."/>
            <person name="Zeng Q."/>
            <person name="Gargeya S."/>
            <person name="Fitzgerald M."/>
            <person name="Haas B."/>
            <person name="Abouelleil A."/>
            <person name="Alvarado L."/>
            <person name="Arachchi H.M."/>
            <person name="Berlin A."/>
            <person name="Chapman S.B."/>
            <person name="Gearin G."/>
            <person name="Goldberg J."/>
            <person name="Griggs A."/>
            <person name="Gujja S."/>
            <person name="Hansen M."/>
            <person name="Heiman D."/>
            <person name="Howarth C."/>
            <person name="Larimer J."/>
            <person name="Lui A."/>
            <person name="MacDonald P.J.P."/>
            <person name="McCowen C."/>
            <person name="Montmayeur A."/>
            <person name="Murphy C."/>
            <person name="Neiman D."/>
            <person name="Pearson M."/>
            <person name="Priest M."/>
            <person name="Roberts A."/>
            <person name="Saif S."/>
            <person name="Shea T."/>
            <person name="Sisk P."/>
            <person name="Stolte C."/>
            <person name="Sykes S."/>
            <person name="Wortman J."/>
            <person name="Nusbaum C."/>
            <person name="Birren B."/>
        </authorList>
    </citation>
    <scope>NUCLEOTIDE SEQUENCE</scope>
    <source>
        <strain evidence="2">ERTm3</strain>
    </source>
</reference>
<feature type="compositionally biased region" description="Basic and acidic residues" evidence="1">
    <location>
        <begin position="1"/>
        <end position="24"/>
    </location>
</feature>
<name>I3EI52_NEMP3</name>
<dbReference type="AlphaFoldDB" id="I3EI52"/>
<dbReference type="Proteomes" id="UP000002872">
    <property type="component" value="Unassembled WGS sequence"/>
</dbReference>